<organism evidence="1 2">
    <name type="scientific">Tagetes erecta</name>
    <name type="common">African marigold</name>
    <dbReference type="NCBI Taxonomy" id="13708"/>
    <lineage>
        <taxon>Eukaryota</taxon>
        <taxon>Viridiplantae</taxon>
        <taxon>Streptophyta</taxon>
        <taxon>Embryophyta</taxon>
        <taxon>Tracheophyta</taxon>
        <taxon>Spermatophyta</taxon>
        <taxon>Magnoliopsida</taxon>
        <taxon>eudicotyledons</taxon>
        <taxon>Gunneridae</taxon>
        <taxon>Pentapetalae</taxon>
        <taxon>asterids</taxon>
        <taxon>campanulids</taxon>
        <taxon>Asterales</taxon>
        <taxon>Asteraceae</taxon>
        <taxon>Asteroideae</taxon>
        <taxon>Heliantheae alliance</taxon>
        <taxon>Tageteae</taxon>
        <taxon>Tagetes</taxon>
    </lineage>
</organism>
<evidence type="ECO:0000313" key="1">
    <source>
        <dbReference type="EMBL" id="KAK1410968.1"/>
    </source>
</evidence>
<protein>
    <submittedName>
        <fullName evidence="1">Uncharacterized protein</fullName>
    </submittedName>
</protein>
<proteinExistence type="predicted"/>
<gene>
    <name evidence="1" type="ORF">QVD17_37511</name>
</gene>
<keyword evidence="2" id="KW-1185">Reference proteome</keyword>
<accession>A0AAD8JW57</accession>
<sequence>MAPSKRLCGLCIYHVGVWASPAAHNTRCFEKQIGLGSEPFPLAVRCGCQWAVGLSRFEYDRSVGSEMGGWTE</sequence>
<evidence type="ECO:0000313" key="2">
    <source>
        <dbReference type="Proteomes" id="UP001229421"/>
    </source>
</evidence>
<comment type="caution">
    <text evidence="1">The sequence shown here is derived from an EMBL/GenBank/DDBJ whole genome shotgun (WGS) entry which is preliminary data.</text>
</comment>
<dbReference type="AlphaFoldDB" id="A0AAD8JW57"/>
<reference evidence="1" key="1">
    <citation type="journal article" date="2023" name="bioRxiv">
        <title>Improved chromosome-level genome assembly for marigold (Tagetes erecta).</title>
        <authorList>
            <person name="Jiang F."/>
            <person name="Yuan L."/>
            <person name="Wang S."/>
            <person name="Wang H."/>
            <person name="Xu D."/>
            <person name="Wang A."/>
            <person name="Fan W."/>
        </authorList>
    </citation>
    <scope>NUCLEOTIDE SEQUENCE</scope>
    <source>
        <strain evidence="1">WSJ</strain>
        <tissue evidence="1">Leaf</tissue>
    </source>
</reference>
<dbReference type="Proteomes" id="UP001229421">
    <property type="component" value="Unassembled WGS sequence"/>
</dbReference>
<name>A0AAD8JW57_TARER</name>
<dbReference type="EMBL" id="JAUHHV010000010">
    <property type="protein sequence ID" value="KAK1410968.1"/>
    <property type="molecule type" value="Genomic_DNA"/>
</dbReference>